<protein>
    <submittedName>
        <fullName evidence="8">LOW QUALITY PROTEIN: glycosyltransferase BC10-like</fullName>
    </submittedName>
</protein>
<dbReference type="InterPro" id="IPR044174">
    <property type="entry name" value="BC10-like"/>
</dbReference>
<dbReference type="PANTHER" id="PTHR31042:SF8">
    <property type="entry name" value="CORE-2_I-BRANCHING BETA-1,6-N-ACETYLGLUCOSAMINYLTRANSFERASE FAMILY PROTEIN"/>
    <property type="match status" value="1"/>
</dbReference>
<keyword evidence="5" id="KW-0325">Glycoprotein</keyword>
<evidence type="ECO:0000256" key="4">
    <source>
        <dbReference type="ARBA" id="ARBA00023136"/>
    </source>
</evidence>
<keyword evidence="2" id="KW-0328">Glycosyltransferase</keyword>
<keyword evidence="4 6" id="KW-0472">Membrane</keyword>
<gene>
    <name evidence="8" type="primary">LOC120274538</name>
</gene>
<accession>A0AB40CFG4</accession>
<dbReference type="GO" id="GO:0016757">
    <property type="term" value="F:glycosyltransferase activity"/>
    <property type="evidence" value="ECO:0007669"/>
    <property type="project" value="UniProtKB-KW"/>
</dbReference>
<dbReference type="InterPro" id="IPR003406">
    <property type="entry name" value="Glyco_trans_14"/>
</dbReference>
<keyword evidence="6" id="KW-1133">Transmembrane helix</keyword>
<evidence type="ECO:0000256" key="3">
    <source>
        <dbReference type="ARBA" id="ARBA00022679"/>
    </source>
</evidence>
<evidence type="ECO:0000256" key="5">
    <source>
        <dbReference type="ARBA" id="ARBA00023180"/>
    </source>
</evidence>
<proteinExistence type="predicted"/>
<dbReference type="AlphaFoldDB" id="A0AB40CFG4"/>
<evidence type="ECO:0000256" key="6">
    <source>
        <dbReference type="SAM" id="Phobius"/>
    </source>
</evidence>
<dbReference type="Pfam" id="PF02485">
    <property type="entry name" value="Branch"/>
    <property type="match status" value="1"/>
</dbReference>
<dbReference type="GO" id="GO:0016020">
    <property type="term" value="C:membrane"/>
    <property type="evidence" value="ECO:0007669"/>
    <property type="project" value="UniProtKB-SubCell"/>
</dbReference>
<sequence length="387" mass="44694">MTESKTSLGSIENNKDSIQKAKGKLLPLTIVKIVLVFLALGLGFSIVSMSMARYFWDKSLAMQSITRFQPCIGEETSLEKWIRPPLNLMHKMTDEQLFWRASLVPKVHNFPFKRVPKVAFMFLTRGPLPFLPLWDKFFKEQPHTLYSIYVHTLPSYKPDYPSSSVFHNRQIPSQVAEWGKMSMCDAERRLLANALLDLSNERFVLVSESCVPIVNFSTIYKYFVKSQHSFVGSFDEHSPHGRGRYNWNMAPEVEADQWRKGAQWFEVNRELAVTIVEDHKYYPKFEKFCKPSCYVDEHYFPTMLSIETPALIANRTVTFVDWSRGGAHPATFGKHDITEGFLRKITQGHSCLYNHQNTSLCFLFARKFAPNTLEPLMNLAPMIFGYG</sequence>
<name>A0AB40CFG4_DIOCR</name>
<evidence type="ECO:0000256" key="2">
    <source>
        <dbReference type="ARBA" id="ARBA00022676"/>
    </source>
</evidence>
<feature type="transmembrane region" description="Helical" evidence="6">
    <location>
        <begin position="33"/>
        <end position="56"/>
    </location>
</feature>
<evidence type="ECO:0000313" key="8">
    <source>
        <dbReference type="RefSeq" id="XP_039137013.1"/>
    </source>
</evidence>
<organism evidence="7 8">
    <name type="scientific">Dioscorea cayennensis subsp. rotundata</name>
    <name type="common">White Guinea yam</name>
    <name type="synonym">Dioscorea rotundata</name>
    <dbReference type="NCBI Taxonomy" id="55577"/>
    <lineage>
        <taxon>Eukaryota</taxon>
        <taxon>Viridiplantae</taxon>
        <taxon>Streptophyta</taxon>
        <taxon>Embryophyta</taxon>
        <taxon>Tracheophyta</taxon>
        <taxon>Spermatophyta</taxon>
        <taxon>Magnoliopsida</taxon>
        <taxon>Liliopsida</taxon>
        <taxon>Dioscoreales</taxon>
        <taxon>Dioscoreaceae</taxon>
        <taxon>Dioscorea</taxon>
    </lineage>
</organism>
<dbReference type="Proteomes" id="UP001515500">
    <property type="component" value="Chromosome 13"/>
</dbReference>
<comment type="subcellular location">
    <subcellularLocation>
        <location evidence="1">Membrane</location>
        <topology evidence="1">Single-pass type II membrane protein</topology>
    </subcellularLocation>
</comment>
<evidence type="ECO:0000313" key="7">
    <source>
        <dbReference type="Proteomes" id="UP001515500"/>
    </source>
</evidence>
<keyword evidence="3" id="KW-0808">Transferase</keyword>
<dbReference type="GeneID" id="120274538"/>
<keyword evidence="6" id="KW-0812">Transmembrane</keyword>
<dbReference type="RefSeq" id="XP_039137013.1">
    <property type="nucleotide sequence ID" value="XM_039281079.1"/>
</dbReference>
<keyword evidence="7" id="KW-1185">Reference proteome</keyword>
<evidence type="ECO:0000256" key="1">
    <source>
        <dbReference type="ARBA" id="ARBA00004606"/>
    </source>
</evidence>
<reference evidence="8" key="1">
    <citation type="submission" date="2025-08" db="UniProtKB">
        <authorList>
            <consortium name="RefSeq"/>
        </authorList>
    </citation>
    <scope>IDENTIFICATION</scope>
</reference>
<dbReference type="PANTHER" id="PTHR31042">
    <property type="entry name" value="CORE-2/I-BRANCHING BETA-1,6-N-ACETYLGLUCOSAMINYLTRANSFERASE FAMILY PROTEIN-RELATED"/>
    <property type="match status" value="1"/>
</dbReference>